<reference evidence="2 3" key="1">
    <citation type="submission" date="2020-08" db="EMBL/GenBank/DDBJ databases">
        <title>Genomic Encyclopedia of Type Strains, Phase IV (KMG-V): Genome sequencing to study the core and pangenomes of soil and plant-associated prokaryotes.</title>
        <authorList>
            <person name="Whitman W."/>
        </authorList>
    </citation>
    <scope>NUCLEOTIDE SEQUENCE [LARGE SCALE GENOMIC DNA]</scope>
    <source>
        <strain evidence="2 3">SEMIA 414</strain>
    </source>
</reference>
<evidence type="ECO:0000313" key="3">
    <source>
        <dbReference type="Proteomes" id="UP000533724"/>
    </source>
</evidence>
<gene>
    <name evidence="2" type="ORF">GGE15_006784</name>
</gene>
<proteinExistence type="predicted"/>
<evidence type="ECO:0000256" key="1">
    <source>
        <dbReference type="SAM" id="MobiDB-lite"/>
    </source>
</evidence>
<organism evidence="2 3">
    <name type="scientific">Rhizobium esperanzae</name>
    <dbReference type="NCBI Taxonomy" id="1967781"/>
    <lineage>
        <taxon>Bacteria</taxon>
        <taxon>Pseudomonadati</taxon>
        <taxon>Pseudomonadota</taxon>
        <taxon>Alphaproteobacteria</taxon>
        <taxon>Hyphomicrobiales</taxon>
        <taxon>Rhizobiaceae</taxon>
        <taxon>Rhizobium/Agrobacterium group</taxon>
        <taxon>Rhizobium</taxon>
    </lineage>
</organism>
<dbReference type="EMBL" id="JACIHI010000024">
    <property type="protein sequence ID" value="MBB4443482.1"/>
    <property type="molecule type" value="Genomic_DNA"/>
</dbReference>
<dbReference type="Proteomes" id="UP000533724">
    <property type="component" value="Unassembled WGS sequence"/>
</dbReference>
<feature type="region of interest" description="Disordered" evidence="1">
    <location>
        <begin position="17"/>
        <end position="46"/>
    </location>
</feature>
<evidence type="ECO:0000313" key="2">
    <source>
        <dbReference type="EMBL" id="MBB4443482.1"/>
    </source>
</evidence>
<comment type="caution">
    <text evidence="2">The sequence shown here is derived from an EMBL/GenBank/DDBJ whole genome shotgun (WGS) entry which is preliminary data.</text>
</comment>
<feature type="compositionally biased region" description="Basic and acidic residues" evidence="1">
    <location>
        <begin position="33"/>
        <end position="43"/>
    </location>
</feature>
<dbReference type="AlphaFoldDB" id="A0A7W6XZC1"/>
<protein>
    <submittedName>
        <fullName evidence="2">Uncharacterized protein</fullName>
    </submittedName>
</protein>
<accession>A0A7W6XZC1</accession>
<sequence>MGIPAVAGTAKAVRLPQDRLKGLPQEVQHSAGKKPETGTDSPRRAGPLLTFQSRHLASMIRIGGKEIPSPAAMNQICSIHQALGLLVGAINARCCIVWRGDSPTAGCNVGNASVVRRKMRRRGRQSASCLDPDWKADPEEFIEQHCLPKLLSIIAGACRRSWPIRRQSHRRSVRRPPAVAWPISSSRREIECGQITQRQIDVTAT</sequence>
<name>A0A7W6XZC1_9HYPH</name>